<sequence>MNDESSERKGANRFIVVDPAVSERKGTLYMVDVRRSCVPKFMQDKQFHPQLRMISKPELTQISKKNLYFIRGIRAVNTGTTDLFVDTGRQKAVQVS</sequence>
<protein>
    <submittedName>
        <fullName evidence="1">Uncharacterized protein</fullName>
    </submittedName>
</protein>
<accession>A0A518CPY2</accession>
<dbReference type="Proteomes" id="UP000317178">
    <property type="component" value="Chromosome"/>
</dbReference>
<dbReference type="EMBL" id="CP036281">
    <property type="protein sequence ID" value="QDU81283.1"/>
    <property type="molecule type" value="Genomic_DNA"/>
</dbReference>
<reference evidence="1 2" key="1">
    <citation type="submission" date="2019-02" db="EMBL/GenBank/DDBJ databases">
        <title>Deep-cultivation of Planctomycetes and their phenomic and genomic characterization uncovers novel biology.</title>
        <authorList>
            <person name="Wiegand S."/>
            <person name="Jogler M."/>
            <person name="Boedeker C."/>
            <person name="Pinto D."/>
            <person name="Vollmers J."/>
            <person name="Rivas-Marin E."/>
            <person name="Kohn T."/>
            <person name="Peeters S.H."/>
            <person name="Heuer A."/>
            <person name="Rast P."/>
            <person name="Oberbeckmann S."/>
            <person name="Bunk B."/>
            <person name="Jeske O."/>
            <person name="Meyerdierks A."/>
            <person name="Storesund J.E."/>
            <person name="Kallscheuer N."/>
            <person name="Luecker S."/>
            <person name="Lage O.M."/>
            <person name="Pohl T."/>
            <person name="Merkel B.J."/>
            <person name="Hornburger P."/>
            <person name="Mueller R.-W."/>
            <person name="Bruemmer F."/>
            <person name="Labrenz M."/>
            <person name="Spormann A.M."/>
            <person name="Op den Camp H."/>
            <person name="Overmann J."/>
            <person name="Amann R."/>
            <person name="Jetten M.S.M."/>
            <person name="Mascher T."/>
            <person name="Medema M.H."/>
            <person name="Devos D.P."/>
            <person name="Kaster A.-K."/>
            <person name="Ovreas L."/>
            <person name="Rohde M."/>
            <person name="Galperin M.Y."/>
            <person name="Jogler C."/>
        </authorList>
    </citation>
    <scope>NUCLEOTIDE SEQUENCE [LARGE SCALE GENOMIC DNA]</scope>
    <source>
        <strain evidence="1 2">Pla110</strain>
    </source>
</reference>
<proteinExistence type="predicted"/>
<dbReference type="AlphaFoldDB" id="A0A518CPY2"/>
<evidence type="ECO:0000313" key="1">
    <source>
        <dbReference type="EMBL" id="QDU81283.1"/>
    </source>
</evidence>
<keyword evidence="2" id="KW-1185">Reference proteome</keyword>
<name>A0A518CPY2_9PLAN</name>
<organism evidence="1 2">
    <name type="scientific">Polystyrenella longa</name>
    <dbReference type="NCBI Taxonomy" id="2528007"/>
    <lineage>
        <taxon>Bacteria</taxon>
        <taxon>Pseudomonadati</taxon>
        <taxon>Planctomycetota</taxon>
        <taxon>Planctomycetia</taxon>
        <taxon>Planctomycetales</taxon>
        <taxon>Planctomycetaceae</taxon>
        <taxon>Polystyrenella</taxon>
    </lineage>
</organism>
<dbReference type="KEGG" id="plon:Pla110_30240"/>
<evidence type="ECO:0000313" key="2">
    <source>
        <dbReference type="Proteomes" id="UP000317178"/>
    </source>
</evidence>
<gene>
    <name evidence="1" type="ORF">Pla110_30240</name>
</gene>